<protein>
    <submittedName>
        <fullName evidence="2">Hsp20 family protein</fullName>
    </submittedName>
</protein>
<reference evidence="2 3" key="1">
    <citation type="submission" date="2021-06" db="EMBL/GenBank/DDBJ databases">
        <title>Bacillus sp. RD4P76, an endophyte from a halophyte.</title>
        <authorList>
            <person name="Sun J.-Q."/>
        </authorList>
    </citation>
    <scope>NUCLEOTIDE SEQUENCE [LARGE SCALE GENOMIC DNA]</scope>
    <source>
        <strain evidence="2 3">CGMCC 1.15917</strain>
    </source>
</reference>
<accession>A0ABS6JL40</accession>
<organism evidence="2 3">
    <name type="scientific">Evansella tamaricis</name>
    <dbReference type="NCBI Taxonomy" id="2069301"/>
    <lineage>
        <taxon>Bacteria</taxon>
        <taxon>Bacillati</taxon>
        <taxon>Bacillota</taxon>
        <taxon>Bacilli</taxon>
        <taxon>Bacillales</taxon>
        <taxon>Bacillaceae</taxon>
        <taxon>Evansella</taxon>
    </lineage>
</organism>
<dbReference type="EMBL" id="JAHQCS010000120">
    <property type="protein sequence ID" value="MBU9713018.1"/>
    <property type="molecule type" value="Genomic_DNA"/>
</dbReference>
<gene>
    <name evidence="2" type="ORF">KS419_14905</name>
</gene>
<dbReference type="InterPro" id="IPR002068">
    <property type="entry name" value="A-crystallin/Hsp20_dom"/>
</dbReference>
<evidence type="ECO:0000259" key="1">
    <source>
        <dbReference type="Pfam" id="PF00011"/>
    </source>
</evidence>
<keyword evidence="3" id="KW-1185">Reference proteome</keyword>
<name>A0ABS6JL40_9BACI</name>
<dbReference type="RefSeq" id="WP_217067187.1">
    <property type="nucleotide sequence ID" value="NZ_JAHQCS010000120.1"/>
</dbReference>
<comment type="caution">
    <text evidence="2">The sequence shown here is derived from an EMBL/GenBank/DDBJ whole genome shotgun (WGS) entry which is preliminary data.</text>
</comment>
<sequence>MLNRGTDLFGFPLFGNPGRKPSHTLTLNVQDTEKALIIEGVVQGFEKEHLQIEFVRNGLLVIAERPIEVAEGESKEDVEVTPQTTRIERFVPVFFPFTEKDVKASFADNTLKIVITKNKEHRKFISVE</sequence>
<proteinExistence type="predicted"/>
<dbReference type="Pfam" id="PF00011">
    <property type="entry name" value="HSP20"/>
    <property type="match status" value="1"/>
</dbReference>
<feature type="domain" description="SHSP" evidence="1">
    <location>
        <begin position="32"/>
        <end position="123"/>
    </location>
</feature>
<dbReference type="Proteomes" id="UP000784880">
    <property type="component" value="Unassembled WGS sequence"/>
</dbReference>
<evidence type="ECO:0000313" key="2">
    <source>
        <dbReference type="EMBL" id="MBU9713018.1"/>
    </source>
</evidence>
<dbReference type="CDD" id="cd06464">
    <property type="entry name" value="ACD_sHsps-like"/>
    <property type="match status" value="1"/>
</dbReference>
<evidence type="ECO:0000313" key="3">
    <source>
        <dbReference type="Proteomes" id="UP000784880"/>
    </source>
</evidence>